<comment type="function">
    <text evidence="4">Involved in the assembly of lipopolysaccharide (LPS). Required for the translocation of LPS from the inner membrane to the outer membrane.</text>
</comment>
<dbReference type="GO" id="GO:0043165">
    <property type="term" value="P:Gram-negative-bacterium-type cell outer membrane assembly"/>
    <property type="evidence" value="ECO:0007669"/>
    <property type="project" value="UniProtKB-UniRule"/>
</dbReference>
<feature type="signal peptide" evidence="4">
    <location>
        <begin position="1"/>
        <end position="26"/>
    </location>
</feature>
<keyword evidence="3 4" id="KW-0574">Periplasm</keyword>
<evidence type="ECO:0000256" key="5">
    <source>
        <dbReference type="SAM" id="MobiDB-lite"/>
    </source>
</evidence>
<dbReference type="HAMAP" id="MF_01914">
    <property type="entry name" value="LPS_assembly_LptA"/>
    <property type="match status" value="1"/>
</dbReference>
<feature type="region of interest" description="Disordered" evidence="5">
    <location>
        <begin position="23"/>
        <end position="56"/>
    </location>
</feature>
<dbReference type="Gene3D" id="2.60.450.10">
    <property type="entry name" value="Lipopolysaccharide (LPS) transport protein A like domain"/>
    <property type="match status" value="1"/>
</dbReference>
<dbReference type="AlphaFoldDB" id="A0A2U1CN58"/>
<dbReference type="GO" id="GO:0030288">
    <property type="term" value="C:outer membrane-bounded periplasmic space"/>
    <property type="evidence" value="ECO:0007669"/>
    <property type="project" value="TreeGrafter"/>
</dbReference>
<dbReference type="Proteomes" id="UP000246145">
    <property type="component" value="Unassembled WGS sequence"/>
</dbReference>
<dbReference type="GO" id="GO:0015920">
    <property type="term" value="P:lipopolysaccharide transport"/>
    <property type="evidence" value="ECO:0007669"/>
    <property type="project" value="UniProtKB-UniRule"/>
</dbReference>
<comment type="caution">
    <text evidence="7">The sequence shown here is derived from an EMBL/GenBank/DDBJ whole genome shotgun (WGS) entry which is preliminary data.</text>
</comment>
<comment type="subunit">
    <text evidence="4">Component of the lipopolysaccharide transport and assembly complex.</text>
</comment>
<dbReference type="InterPro" id="IPR052037">
    <property type="entry name" value="LPS_export_LptA"/>
</dbReference>
<dbReference type="NCBIfam" id="TIGR03002">
    <property type="entry name" value="outer_YhbN_LptA"/>
    <property type="match status" value="1"/>
</dbReference>
<dbReference type="EMBL" id="QEKO01000002">
    <property type="protein sequence ID" value="PVY62453.1"/>
    <property type="molecule type" value="Genomic_DNA"/>
</dbReference>
<dbReference type="InterPro" id="IPR014340">
    <property type="entry name" value="LptA"/>
</dbReference>
<evidence type="ECO:0000256" key="2">
    <source>
        <dbReference type="ARBA" id="ARBA00022729"/>
    </source>
</evidence>
<feature type="compositionally biased region" description="Low complexity" evidence="5">
    <location>
        <begin position="23"/>
        <end position="54"/>
    </location>
</feature>
<feature type="chain" id="PRO_5015791957" description="Lipopolysaccharide export system protein LptA" evidence="4">
    <location>
        <begin position="27"/>
        <end position="220"/>
    </location>
</feature>
<dbReference type="STRING" id="1231391.GCA_000308195_02534"/>
<comment type="similarity">
    <text evidence="4">Belongs to the LptA family.</text>
</comment>
<feature type="domain" description="Organic solvent tolerance-like N-terminal" evidence="6">
    <location>
        <begin position="61"/>
        <end position="179"/>
    </location>
</feature>
<evidence type="ECO:0000256" key="3">
    <source>
        <dbReference type="ARBA" id="ARBA00022764"/>
    </source>
</evidence>
<keyword evidence="2 4" id="KW-0732">Signal</keyword>
<evidence type="ECO:0000256" key="1">
    <source>
        <dbReference type="ARBA" id="ARBA00022448"/>
    </source>
</evidence>
<proteinExistence type="inferred from homology"/>
<dbReference type="Pfam" id="PF03968">
    <property type="entry name" value="LptD_N"/>
    <property type="match status" value="1"/>
</dbReference>
<protein>
    <recommendedName>
        <fullName evidence="4">Lipopolysaccharide export system protein LptA</fullName>
    </recommendedName>
</protein>
<accession>A0A2U1CN58</accession>
<evidence type="ECO:0000313" key="8">
    <source>
        <dbReference type="Proteomes" id="UP000246145"/>
    </source>
</evidence>
<dbReference type="GO" id="GO:0017089">
    <property type="term" value="F:glycolipid transfer activity"/>
    <property type="evidence" value="ECO:0007669"/>
    <property type="project" value="TreeGrafter"/>
</dbReference>
<dbReference type="PANTHER" id="PTHR36504">
    <property type="entry name" value="LIPOPOLYSACCHARIDE EXPORT SYSTEM PROTEIN LPTA"/>
    <property type="match status" value="1"/>
</dbReference>
<keyword evidence="1 4" id="KW-0813">Transport</keyword>
<evidence type="ECO:0000313" key="7">
    <source>
        <dbReference type="EMBL" id="PVY62453.1"/>
    </source>
</evidence>
<dbReference type="PANTHER" id="PTHR36504:SF1">
    <property type="entry name" value="LIPOPOLYSACCHARIDE EXPORT SYSTEM PROTEIN LPTA"/>
    <property type="match status" value="1"/>
</dbReference>
<name>A0A2U1CN58_9BURK</name>
<reference evidence="7 8" key="1">
    <citation type="submission" date="2018-04" db="EMBL/GenBank/DDBJ databases">
        <title>Genomic Encyclopedia of Type Strains, Phase IV (KMG-IV): sequencing the most valuable type-strain genomes for metagenomic binning, comparative biology and taxonomic classification.</title>
        <authorList>
            <person name="Goeker M."/>
        </authorList>
    </citation>
    <scope>NUCLEOTIDE SEQUENCE [LARGE SCALE GENOMIC DNA]</scope>
    <source>
        <strain evidence="7 8">DSM 10065</strain>
    </source>
</reference>
<dbReference type="GO" id="GO:0009279">
    <property type="term" value="C:cell outer membrane"/>
    <property type="evidence" value="ECO:0007669"/>
    <property type="project" value="TreeGrafter"/>
</dbReference>
<gene>
    <name evidence="4" type="primary">lptA</name>
    <name evidence="7" type="ORF">C7440_1947</name>
</gene>
<dbReference type="InterPro" id="IPR005653">
    <property type="entry name" value="OstA-like_N"/>
</dbReference>
<evidence type="ECO:0000259" key="6">
    <source>
        <dbReference type="Pfam" id="PF03968"/>
    </source>
</evidence>
<evidence type="ECO:0000256" key="4">
    <source>
        <dbReference type="HAMAP-Rule" id="MF_01914"/>
    </source>
</evidence>
<sequence precursor="true">MNPRHPDLTLWLSAALLALSSMGAAAQQPAATEPAASQEQPASAAPAQPAAGQQEEPDTLILSDTLNYNDATKESTFTGNVIMTRGLLTLHADTLVMSEDAQGFQHGVATVADSGGRVRVRQETPEKFEVIKAEGLRGVYNGKTDEIEMIGQAVVTKYVCGKPLDTIRGERVKYNQTTNVYQAFGGPQSSAQGGRVRSLATPSAKADAAAEACRKKSANG</sequence>
<dbReference type="GO" id="GO:0001530">
    <property type="term" value="F:lipopolysaccharide binding"/>
    <property type="evidence" value="ECO:0007669"/>
    <property type="project" value="InterPro"/>
</dbReference>
<organism evidence="7 8">
    <name type="scientific">Pusillimonas noertemannii</name>
    <dbReference type="NCBI Taxonomy" id="305977"/>
    <lineage>
        <taxon>Bacteria</taxon>
        <taxon>Pseudomonadati</taxon>
        <taxon>Pseudomonadota</taxon>
        <taxon>Betaproteobacteria</taxon>
        <taxon>Burkholderiales</taxon>
        <taxon>Alcaligenaceae</taxon>
        <taxon>Pusillimonas</taxon>
    </lineage>
</organism>
<keyword evidence="8" id="KW-1185">Reference proteome</keyword>
<comment type="subcellular location">
    <subcellularLocation>
        <location evidence="4">Periplasm</location>
    </subcellularLocation>
</comment>